<proteinExistence type="predicted"/>
<dbReference type="Pfam" id="PF17784">
    <property type="entry name" value="Sulfotransfer_4"/>
    <property type="match status" value="1"/>
</dbReference>
<organism evidence="1 2">
    <name type="scientific">Microlunatus kandeliicorticis</name>
    <dbReference type="NCBI Taxonomy" id="1759536"/>
    <lineage>
        <taxon>Bacteria</taxon>
        <taxon>Bacillati</taxon>
        <taxon>Actinomycetota</taxon>
        <taxon>Actinomycetes</taxon>
        <taxon>Propionibacteriales</taxon>
        <taxon>Propionibacteriaceae</taxon>
        <taxon>Microlunatus</taxon>
    </lineage>
</organism>
<dbReference type="PANTHER" id="PTHR36978">
    <property type="entry name" value="P-LOOP CONTAINING NUCLEOTIDE TRIPHOSPHATE HYDROLASE"/>
    <property type="match status" value="1"/>
</dbReference>
<sequence length="205" mass="22446">MSLKAALERLLGGRCYHMVEFFAHPEHAPTWAAAFRGELPDWESLLTGYVAGVDTPICEFWRPLAEAYPDAPVLLSHRADEDVWFASLEKTVLAQARAAREQGMPGWAAALPADQRDAAVEVFGRLGGTVFGSLDDPAVIKDAYRRRLEEVRAAVPADRLVEWQPGDGWEPLCAALGVAVPAEPFPHENTTADFVARVERGRSPG</sequence>
<accession>A0A7W3P6T2</accession>
<evidence type="ECO:0008006" key="3">
    <source>
        <dbReference type="Google" id="ProtNLM"/>
    </source>
</evidence>
<dbReference type="InterPro" id="IPR040632">
    <property type="entry name" value="Sulfotransfer_4"/>
</dbReference>
<reference evidence="1 2" key="1">
    <citation type="submission" date="2020-07" db="EMBL/GenBank/DDBJ databases">
        <title>Sequencing the genomes of 1000 actinobacteria strains.</title>
        <authorList>
            <person name="Klenk H.-P."/>
        </authorList>
    </citation>
    <scope>NUCLEOTIDE SEQUENCE [LARGE SCALE GENOMIC DNA]</scope>
    <source>
        <strain evidence="1 2">DSM 100723</strain>
    </source>
</reference>
<evidence type="ECO:0000313" key="2">
    <source>
        <dbReference type="Proteomes" id="UP000523079"/>
    </source>
</evidence>
<name>A0A7W3P6T2_9ACTN</name>
<protein>
    <recommendedName>
        <fullName evidence="3">Sulfotransferase family protein</fullName>
    </recommendedName>
</protein>
<dbReference type="PANTHER" id="PTHR36978:SF4">
    <property type="entry name" value="P-LOOP CONTAINING NUCLEOSIDE TRIPHOSPHATE HYDROLASE PROTEIN"/>
    <property type="match status" value="1"/>
</dbReference>
<dbReference type="EMBL" id="JACGWT010000004">
    <property type="protein sequence ID" value="MBA8795255.1"/>
    <property type="molecule type" value="Genomic_DNA"/>
</dbReference>
<gene>
    <name evidence="1" type="ORF">FHX74_002883</name>
</gene>
<keyword evidence="2" id="KW-1185">Reference proteome</keyword>
<dbReference type="SUPFAM" id="SSF52540">
    <property type="entry name" value="P-loop containing nucleoside triphosphate hydrolases"/>
    <property type="match status" value="1"/>
</dbReference>
<dbReference type="Gene3D" id="3.40.50.300">
    <property type="entry name" value="P-loop containing nucleotide triphosphate hydrolases"/>
    <property type="match status" value="1"/>
</dbReference>
<dbReference type="InterPro" id="IPR027417">
    <property type="entry name" value="P-loop_NTPase"/>
</dbReference>
<dbReference type="AlphaFoldDB" id="A0A7W3P6T2"/>
<comment type="caution">
    <text evidence="1">The sequence shown here is derived from an EMBL/GenBank/DDBJ whole genome shotgun (WGS) entry which is preliminary data.</text>
</comment>
<dbReference type="Proteomes" id="UP000523079">
    <property type="component" value="Unassembled WGS sequence"/>
</dbReference>
<evidence type="ECO:0000313" key="1">
    <source>
        <dbReference type="EMBL" id="MBA8795255.1"/>
    </source>
</evidence>